<feature type="region of interest" description="Disordered" evidence="1">
    <location>
        <begin position="1"/>
        <end position="36"/>
    </location>
</feature>
<feature type="compositionally biased region" description="Polar residues" evidence="1">
    <location>
        <begin position="1"/>
        <end position="15"/>
    </location>
</feature>
<organism evidence="2 3">
    <name type="scientific">Bombardia bombarda</name>
    <dbReference type="NCBI Taxonomy" id="252184"/>
    <lineage>
        <taxon>Eukaryota</taxon>
        <taxon>Fungi</taxon>
        <taxon>Dikarya</taxon>
        <taxon>Ascomycota</taxon>
        <taxon>Pezizomycotina</taxon>
        <taxon>Sordariomycetes</taxon>
        <taxon>Sordariomycetidae</taxon>
        <taxon>Sordariales</taxon>
        <taxon>Lasiosphaeriaceae</taxon>
        <taxon>Bombardia</taxon>
    </lineage>
</organism>
<reference evidence="2" key="1">
    <citation type="submission" date="2023-06" db="EMBL/GenBank/DDBJ databases">
        <title>Genome-scale phylogeny and comparative genomics of the fungal order Sordariales.</title>
        <authorList>
            <consortium name="Lawrence Berkeley National Laboratory"/>
            <person name="Hensen N."/>
            <person name="Bonometti L."/>
            <person name="Westerberg I."/>
            <person name="Brannstrom I.O."/>
            <person name="Guillou S."/>
            <person name="Cros-Aarteil S."/>
            <person name="Calhoun S."/>
            <person name="Haridas S."/>
            <person name="Kuo A."/>
            <person name="Mondo S."/>
            <person name="Pangilinan J."/>
            <person name="Riley R."/>
            <person name="LaButti K."/>
            <person name="Andreopoulos B."/>
            <person name="Lipzen A."/>
            <person name="Chen C."/>
            <person name="Yanf M."/>
            <person name="Daum C."/>
            <person name="Ng V."/>
            <person name="Clum A."/>
            <person name="Steindorff A."/>
            <person name="Ohm R."/>
            <person name="Martin F."/>
            <person name="Silar P."/>
            <person name="Natvig D."/>
            <person name="Lalanne C."/>
            <person name="Gautier V."/>
            <person name="Ament-velasquez S.L."/>
            <person name="Kruys A."/>
            <person name="Hutchinson M.I."/>
            <person name="Powell A.J."/>
            <person name="Barry K."/>
            <person name="Miller A.N."/>
            <person name="Grigoriev I.V."/>
            <person name="Debuchy R."/>
            <person name="Gladieux P."/>
            <person name="Thoren M.H."/>
            <person name="Johannesson H."/>
        </authorList>
    </citation>
    <scope>NUCLEOTIDE SEQUENCE</scope>
    <source>
        <strain evidence="2">SMH3391-2</strain>
    </source>
</reference>
<dbReference type="AlphaFoldDB" id="A0AA39X159"/>
<keyword evidence="3" id="KW-1185">Reference proteome</keyword>
<comment type="caution">
    <text evidence="2">The sequence shown here is derived from an EMBL/GenBank/DDBJ whole genome shotgun (WGS) entry which is preliminary data.</text>
</comment>
<dbReference type="Proteomes" id="UP001174934">
    <property type="component" value="Unassembled WGS sequence"/>
</dbReference>
<evidence type="ECO:0000313" key="2">
    <source>
        <dbReference type="EMBL" id="KAK0625382.1"/>
    </source>
</evidence>
<evidence type="ECO:0000313" key="3">
    <source>
        <dbReference type="Proteomes" id="UP001174934"/>
    </source>
</evidence>
<evidence type="ECO:0000256" key="1">
    <source>
        <dbReference type="SAM" id="MobiDB-lite"/>
    </source>
</evidence>
<sequence>MDNVGTQESSISKLFQQKLPHHPPGRLSLPSPRTGPATPDIPSYALCLISFNAGP</sequence>
<gene>
    <name evidence="2" type="ORF">B0T17DRAFT_532675</name>
</gene>
<accession>A0AA39X159</accession>
<proteinExistence type="predicted"/>
<name>A0AA39X159_9PEZI</name>
<protein>
    <submittedName>
        <fullName evidence="2">Uncharacterized protein</fullName>
    </submittedName>
</protein>
<dbReference type="EMBL" id="JAULSR010000003">
    <property type="protein sequence ID" value="KAK0625382.1"/>
    <property type="molecule type" value="Genomic_DNA"/>
</dbReference>